<dbReference type="Proteomes" id="UP000054015">
    <property type="component" value="Unassembled WGS sequence"/>
</dbReference>
<keyword evidence="1" id="KW-0411">Iron-sulfur</keyword>
<dbReference type="Pfam" id="PF03063">
    <property type="entry name" value="Prismane"/>
    <property type="match status" value="1"/>
</dbReference>
<dbReference type="GO" id="GO:0016151">
    <property type="term" value="F:nickel cation binding"/>
    <property type="evidence" value="ECO:0007669"/>
    <property type="project" value="InterPro"/>
</dbReference>
<keyword evidence="3" id="KW-0560">Oxidoreductase</keyword>
<evidence type="ECO:0000313" key="5">
    <source>
        <dbReference type="EMBL" id="KUK07716.1"/>
    </source>
</evidence>
<evidence type="ECO:0000313" key="6">
    <source>
        <dbReference type="Proteomes" id="UP000054015"/>
    </source>
</evidence>
<proteinExistence type="predicted"/>
<evidence type="ECO:0000313" key="4">
    <source>
        <dbReference type="EMBL" id="KUJ94126.1"/>
    </source>
</evidence>
<comment type="caution">
    <text evidence="5">The sequence shown here is derived from an EMBL/GenBank/DDBJ whole genome shotgun (WGS) entry which is preliminary data.</text>
</comment>
<sequence>MFELKKGAFVVDELRNVSIRIGKVVEEEEEVWEEAGPTPKPGILELRKWDHKLLERYEPFYAPMQDFCNLCTMGPCDLSMNKRGACGIDLKTAKARLVTIACCIGASAHTAHARHLVDHLIEEFGEDFPIDLGGDVNVEAPIIRTVVGIKPKTLGDLR</sequence>
<reference evidence="5" key="1">
    <citation type="journal article" date="2015" name="MBio">
        <title>Genome-resolved metagenomic analysis reveals roles for candidate phyla and other microbial community members in biogeochemical transformations in oil reservoirs.</title>
        <authorList>
            <person name="Hu P."/>
            <person name="Tom L."/>
            <person name="Singh A."/>
            <person name="Thomas B.C."/>
            <person name="Baker B.J."/>
            <person name="Piceno Y.M."/>
            <person name="Andersen G.L."/>
            <person name="Banfield J.F."/>
        </authorList>
    </citation>
    <scope>NUCLEOTIDE SEQUENCE [LARGE SCALE GENOMIC DNA]</scope>
    <source>
        <strain evidence="5">49_2300</strain>
        <strain evidence="4">49_95</strain>
    </source>
</reference>
<evidence type="ECO:0000256" key="1">
    <source>
        <dbReference type="ARBA" id="ARBA00022485"/>
    </source>
</evidence>
<dbReference type="InterPro" id="IPR011254">
    <property type="entry name" value="Prismane-like_sf"/>
</dbReference>
<dbReference type="Gene3D" id="1.20.1270.30">
    <property type="match status" value="1"/>
</dbReference>
<dbReference type="GO" id="GO:0050418">
    <property type="term" value="F:hydroxylamine reductase activity"/>
    <property type="evidence" value="ECO:0007669"/>
    <property type="project" value="TreeGrafter"/>
</dbReference>
<dbReference type="SUPFAM" id="SSF56821">
    <property type="entry name" value="Prismane protein-like"/>
    <property type="match status" value="1"/>
</dbReference>
<keyword evidence="1" id="KW-0408">Iron</keyword>
<dbReference type="AlphaFoldDB" id="A0A117KV67"/>
<dbReference type="GO" id="GO:0051539">
    <property type="term" value="F:4 iron, 4 sulfur cluster binding"/>
    <property type="evidence" value="ECO:0007669"/>
    <property type="project" value="UniProtKB-KW"/>
</dbReference>
<evidence type="ECO:0000256" key="3">
    <source>
        <dbReference type="ARBA" id="ARBA00023002"/>
    </source>
</evidence>
<keyword evidence="2" id="KW-0533">Nickel</keyword>
<dbReference type="PANTHER" id="PTHR30109:SF6">
    <property type="entry name" value="ACETYL-COA DECARBONYLASE_SYNTHASE COMPLEX SUBUNIT ALPHA"/>
    <property type="match status" value="1"/>
</dbReference>
<dbReference type="InterPro" id="IPR004137">
    <property type="entry name" value="HCP/CODH"/>
</dbReference>
<evidence type="ECO:0000313" key="7">
    <source>
        <dbReference type="Proteomes" id="UP000054307"/>
    </source>
</evidence>
<protein>
    <submittedName>
        <fullName evidence="5">Acetyl-CoA decarbonylase/synthase complex subunit alpha 1</fullName>
    </submittedName>
</protein>
<keyword evidence="1" id="KW-0004">4Fe-4S</keyword>
<dbReference type="EMBL" id="LGEX01000001">
    <property type="protein sequence ID" value="KUK07716.1"/>
    <property type="molecule type" value="Genomic_DNA"/>
</dbReference>
<dbReference type="PATRIC" id="fig|2234.6.peg.1107"/>
<keyword evidence="1" id="KW-0479">Metal-binding</keyword>
<reference evidence="6 7" key="2">
    <citation type="journal article" date="2015" name="MBio">
        <title>Genome-Resolved Metagenomic Analysis Reveals Roles for Candidate Phyla and Other Microbial Community Members in Biogeochemical Transformations in Oil Reservoirs.</title>
        <authorList>
            <person name="Hu P."/>
            <person name="Tom L."/>
            <person name="Singh A."/>
            <person name="Thomas B.C."/>
            <person name="Baker B.J."/>
            <person name="Piceno Y.M."/>
            <person name="Andersen G.L."/>
            <person name="Banfield J.F."/>
        </authorList>
    </citation>
    <scope>NUCLEOTIDE SEQUENCE [LARGE SCALE GENOMIC DNA]</scope>
</reference>
<dbReference type="GO" id="GO:0042542">
    <property type="term" value="P:response to hydrogen peroxide"/>
    <property type="evidence" value="ECO:0007669"/>
    <property type="project" value="TreeGrafter"/>
</dbReference>
<dbReference type="GO" id="GO:0006091">
    <property type="term" value="P:generation of precursor metabolites and energy"/>
    <property type="evidence" value="ECO:0007669"/>
    <property type="project" value="InterPro"/>
</dbReference>
<dbReference type="GO" id="GO:0004601">
    <property type="term" value="F:peroxidase activity"/>
    <property type="evidence" value="ECO:0007669"/>
    <property type="project" value="TreeGrafter"/>
</dbReference>
<dbReference type="GO" id="GO:0043885">
    <property type="term" value="F:anaerobic carbon-monoxide dehydrogenase activity"/>
    <property type="evidence" value="ECO:0007669"/>
    <property type="project" value="InterPro"/>
</dbReference>
<gene>
    <name evidence="4" type="ORF">XD40_0720</name>
    <name evidence="5" type="ORF">XD48_0051</name>
</gene>
<dbReference type="InterPro" id="IPR016101">
    <property type="entry name" value="CO_DH_a-bundle"/>
</dbReference>
<dbReference type="EMBL" id="LGEQ01000009">
    <property type="protein sequence ID" value="KUJ94126.1"/>
    <property type="molecule type" value="Genomic_DNA"/>
</dbReference>
<dbReference type="PANTHER" id="PTHR30109">
    <property type="entry name" value="HYDROXYLAMINE REDUCTASE"/>
    <property type="match status" value="1"/>
</dbReference>
<accession>A0A117KV67</accession>
<organism evidence="5 6">
    <name type="scientific">Archaeoglobus fulgidus</name>
    <dbReference type="NCBI Taxonomy" id="2234"/>
    <lineage>
        <taxon>Archaea</taxon>
        <taxon>Methanobacteriati</taxon>
        <taxon>Methanobacteriota</taxon>
        <taxon>Archaeoglobi</taxon>
        <taxon>Archaeoglobales</taxon>
        <taxon>Archaeoglobaceae</taxon>
        <taxon>Archaeoglobus</taxon>
    </lineage>
</organism>
<name>A0A117KV67_ARCFL</name>
<dbReference type="Proteomes" id="UP000054307">
    <property type="component" value="Unassembled WGS sequence"/>
</dbReference>
<evidence type="ECO:0000256" key="2">
    <source>
        <dbReference type="ARBA" id="ARBA00022596"/>
    </source>
</evidence>